<dbReference type="Proteomes" id="UP001550628">
    <property type="component" value="Unassembled WGS sequence"/>
</dbReference>
<name>A0ABV2WHK5_9NOCA</name>
<sequence>MPGPVLRIGAAVSLLLLAATACSDNEPAPTAPEPTPMGHTYISTEVTGAPIPGGGPLTLTFADDRISAAAGCNTHSGAVDLRDHVLHVSELASTLVGCPGDRAGSDAWVGDLLRADPTWQLDQDRLTLTGKDTTVVLTDKKVLQPDRPIRGTEWVVTSLLTPEAQISSQTVDQIRPALTIAADDSLTGFAGCNRMTGRAVVTGTPAGADITFTAATTRMMCGPEIMEVERAVLAALDGTAQATVDAETLTLRNPNGHGLILRAG</sequence>
<feature type="chain" id="PRO_5047301272" evidence="1">
    <location>
        <begin position="24"/>
        <end position="264"/>
    </location>
</feature>
<evidence type="ECO:0000259" key="2">
    <source>
        <dbReference type="Pfam" id="PF03724"/>
    </source>
</evidence>
<dbReference type="PANTHER" id="PTHR35535">
    <property type="entry name" value="HEAT SHOCK PROTEIN HSLJ"/>
    <property type="match status" value="1"/>
</dbReference>
<dbReference type="InterPro" id="IPR038670">
    <property type="entry name" value="HslJ-like_sf"/>
</dbReference>
<feature type="signal peptide" evidence="1">
    <location>
        <begin position="1"/>
        <end position="23"/>
    </location>
</feature>
<feature type="domain" description="DUF306" evidence="2">
    <location>
        <begin position="148"/>
        <end position="259"/>
    </location>
</feature>
<reference evidence="3 4" key="1">
    <citation type="submission" date="2024-06" db="EMBL/GenBank/DDBJ databases">
        <title>The Natural Products Discovery Center: Release of the First 8490 Sequenced Strains for Exploring Actinobacteria Biosynthetic Diversity.</title>
        <authorList>
            <person name="Kalkreuter E."/>
            <person name="Kautsar S.A."/>
            <person name="Yang D."/>
            <person name="Bader C.D."/>
            <person name="Teijaro C.N."/>
            <person name="Fluegel L."/>
            <person name="Davis C.M."/>
            <person name="Simpson J.R."/>
            <person name="Lauterbach L."/>
            <person name="Steele A.D."/>
            <person name="Gui C."/>
            <person name="Meng S."/>
            <person name="Li G."/>
            <person name="Viehrig K."/>
            <person name="Ye F."/>
            <person name="Su P."/>
            <person name="Kiefer A.F."/>
            <person name="Nichols A."/>
            <person name="Cepeda A.J."/>
            <person name="Yan W."/>
            <person name="Fan B."/>
            <person name="Jiang Y."/>
            <person name="Adhikari A."/>
            <person name="Zheng C.-J."/>
            <person name="Schuster L."/>
            <person name="Cowan T.M."/>
            <person name="Smanski M.J."/>
            <person name="Chevrette M.G."/>
            <person name="De Carvalho L.P.S."/>
            <person name="Shen B."/>
        </authorList>
    </citation>
    <scope>NUCLEOTIDE SEQUENCE [LARGE SCALE GENOMIC DNA]</scope>
    <source>
        <strain evidence="3 4">NPDC019708</strain>
    </source>
</reference>
<dbReference type="PROSITE" id="PS51257">
    <property type="entry name" value="PROKAR_LIPOPROTEIN"/>
    <property type="match status" value="1"/>
</dbReference>
<evidence type="ECO:0000313" key="3">
    <source>
        <dbReference type="EMBL" id="MEU1950368.1"/>
    </source>
</evidence>
<organism evidence="3 4">
    <name type="scientific">Nocardia rhamnosiphila</name>
    <dbReference type="NCBI Taxonomy" id="426716"/>
    <lineage>
        <taxon>Bacteria</taxon>
        <taxon>Bacillati</taxon>
        <taxon>Actinomycetota</taxon>
        <taxon>Actinomycetes</taxon>
        <taxon>Mycobacteriales</taxon>
        <taxon>Nocardiaceae</taxon>
        <taxon>Nocardia</taxon>
    </lineage>
</organism>
<dbReference type="Pfam" id="PF03724">
    <property type="entry name" value="META"/>
    <property type="match status" value="2"/>
</dbReference>
<protein>
    <submittedName>
        <fullName evidence="3">META domain-containing protein</fullName>
    </submittedName>
</protein>
<accession>A0ABV2WHK5</accession>
<evidence type="ECO:0000313" key="4">
    <source>
        <dbReference type="Proteomes" id="UP001550628"/>
    </source>
</evidence>
<keyword evidence="4" id="KW-1185">Reference proteome</keyword>
<evidence type="ECO:0000256" key="1">
    <source>
        <dbReference type="SAM" id="SignalP"/>
    </source>
</evidence>
<dbReference type="RefSeq" id="WP_356954650.1">
    <property type="nucleotide sequence ID" value="NZ_JBEYBD010000002.1"/>
</dbReference>
<dbReference type="PANTHER" id="PTHR35535:SF2">
    <property type="entry name" value="DUF306 DOMAIN-CONTAINING PROTEIN"/>
    <property type="match status" value="1"/>
</dbReference>
<proteinExistence type="predicted"/>
<dbReference type="EMBL" id="JBEYBF010000001">
    <property type="protein sequence ID" value="MEU1950368.1"/>
    <property type="molecule type" value="Genomic_DNA"/>
</dbReference>
<keyword evidence="1" id="KW-0732">Signal</keyword>
<dbReference type="InterPro" id="IPR053147">
    <property type="entry name" value="Hsp_HslJ-like"/>
</dbReference>
<comment type="caution">
    <text evidence="3">The sequence shown here is derived from an EMBL/GenBank/DDBJ whole genome shotgun (WGS) entry which is preliminary data.</text>
</comment>
<gene>
    <name evidence="3" type="ORF">ABZ510_00785</name>
</gene>
<feature type="domain" description="DUF306" evidence="2">
    <location>
        <begin position="38"/>
        <end position="138"/>
    </location>
</feature>
<dbReference type="Gene3D" id="2.40.128.270">
    <property type="match status" value="2"/>
</dbReference>
<dbReference type="InterPro" id="IPR005184">
    <property type="entry name" value="DUF306_Meta_HslJ"/>
</dbReference>